<evidence type="ECO:0000256" key="2">
    <source>
        <dbReference type="ARBA" id="ARBA00022692"/>
    </source>
</evidence>
<proteinExistence type="inferred from homology"/>
<dbReference type="InterPro" id="IPR047817">
    <property type="entry name" value="ABC2_TM_bact-type"/>
</dbReference>
<comment type="caution">
    <text evidence="9">The sequence shown here is derived from an EMBL/GenBank/DDBJ whole genome shotgun (WGS) entry which is preliminary data.</text>
</comment>
<feature type="transmembrane region" description="Helical" evidence="6">
    <location>
        <begin position="55"/>
        <end position="77"/>
    </location>
</feature>
<reference evidence="10" key="1">
    <citation type="journal article" date="2019" name="Int. J. Syst. Evol. Microbiol.">
        <title>The Global Catalogue of Microorganisms (GCM) 10K type strain sequencing project: providing services to taxonomists for standard genome sequencing and annotation.</title>
        <authorList>
            <consortium name="The Broad Institute Genomics Platform"/>
            <consortium name="The Broad Institute Genome Sequencing Center for Infectious Disease"/>
            <person name="Wu L."/>
            <person name="Ma J."/>
        </authorList>
    </citation>
    <scope>NUCLEOTIDE SEQUENCE [LARGE SCALE GENOMIC DNA]</scope>
    <source>
        <strain evidence="10">JCM 18127</strain>
    </source>
</reference>
<evidence type="ECO:0000313" key="10">
    <source>
        <dbReference type="Proteomes" id="UP001500621"/>
    </source>
</evidence>
<dbReference type="PIRSF" id="PIRSF006648">
    <property type="entry name" value="DrrB"/>
    <property type="match status" value="1"/>
</dbReference>
<dbReference type="Pfam" id="PF01061">
    <property type="entry name" value="ABC2_membrane"/>
    <property type="match status" value="1"/>
</dbReference>
<evidence type="ECO:0000256" key="6">
    <source>
        <dbReference type="RuleBase" id="RU361157"/>
    </source>
</evidence>
<feature type="transmembrane region" description="Helical" evidence="6">
    <location>
        <begin position="206"/>
        <end position="225"/>
    </location>
</feature>
<keyword evidence="4 6" id="KW-0472">Membrane</keyword>
<evidence type="ECO:0000259" key="8">
    <source>
        <dbReference type="PROSITE" id="PS51012"/>
    </source>
</evidence>
<evidence type="ECO:0000256" key="5">
    <source>
        <dbReference type="ARBA" id="ARBA00023251"/>
    </source>
</evidence>
<evidence type="ECO:0000256" key="7">
    <source>
        <dbReference type="SAM" id="MobiDB-lite"/>
    </source>
</evidence>
<feature type="domain" description="ABC transmembrane type-2" evidence="8">
    <location>
        <begin position="53"/>
        <end position="286"/>
    </location>
</feature>
<evidence type="ECO:0000256" key="4">
    <source>
        <dbReference type="ARBA" id="ARBA00023136"/>
    </source>
</evidence>
<name>A0ABP8X171_9ACTN</name>
<dbReference type="PRINTS" id="PR00164">
    <property type="entry name" value="ABC2TRNSPORT"/>
</dbReference>
<keyword evidence="3 6" id="KW-1133">Transmembrane helix</keyword>
<organism evidence="9 10">
    <name type="scientific">Nocardioides nanhaiensis</name>
    <dbReference type="NCBI Taxonomy" id="1476871"/>
    <lineage>
        <taxon>Bacteria</taxon>
        <taxon>Bacillati</taxon>
        <taxon>Actinomycetota</taxon>
        <taxon>Actinomycetes</taxon>
        <taxon>Propionibacteriales</taxon>
        <taxon>Nocardioidaceae</taxon>
        <taxon>Nocardioides</taxon>
    </lineage>
</organism>
<sequence>MTHDLPRTTGSRPGPLPGTASAEHGAGAVTGLRDGVARLTDYWVRIFLRTWRGTVVSSFLSPLFYVVAMGVLLGGFVDADPEQLEGATSYLAFVVPGLIAAHAMQTAVSETTYPVMAMIKWQRVYDSMLATPLGVPHVVAAHLLAVVARLVLTCAVFMVALAPFGVFETWWGPLLAFASQVLVGAVFATLVYGVSARMRSEEGFGVLFRLGVFPLFLFSGAFFPVSNLGAVGERLAQLTPLWHGVNLSRMFCVDAVDWPVAALNTSVLLVLLALGWRWSVTGLQNRLGG</sequence>
<dbReference type="RefSeq" id="WP_345272037.1">
    <property type="nucleotide sequence ID" value="NZ_BAABIM010000005.1"/>
</dbReference>
<dbReference type="PANTHER" id="PTHR43229">
    <property type="entry name" value="NODULATION PROTEIN J"/>
    <property type="match status" value="1"/>
</dbReference>
<comment type="subcellular location">
    <subcellularLocation>
        <location evidence="6">Cell membrane</location>
        <topology evidence="6">Multi-pass membrane protein</topology>
    </subcellularLocation>
    <subcellularLocation>
        <location evidence="1">Membrane</location>
        <topology evidence="1">Multi-pass membrane protein</topology>
    </subcellularLocation>
</comment>
<keyword evidence="5" id="KW-0046">Antibiotic resistance</keyword>
<dbReference type="Proteomes" id="UP001500621">
    <property type="component" value="Unassembled WGS sequence"/>
</dbReference>
<dbReference type="PROSITE" id="PS51012">
    <property type="entry name" value="ABC_TM2"/>
    <property type="match status" value="1"/>
</dbReference>
<gene>
    <name evidence="9" type="ORF">GCM10023226_42050</name>
</gene>
<evidence type="ECO:0000256" key="1">
    <source>
        <dbReference type="ARBA" id="ARBA00004141"/>
    </source>
</evidence>
<dbReference type="InterPro" id="IPR000412">
    <property type="entry name" value="ABC_2_transport"/>
</dbReference>
<keyword evidence="2 6" id="KW-0812">Transmembrane</keyword>
<dbReference type="InterPro" id="IPR013525">
    <property type="entry name" value="ABC2_TM"/>
</dbReference>
<keyword evidence="6" id="KW-1003">Cell membrane</keyword>
<keyword evidence="10" id="KW-1185">Reference proteome</keyword>
<dbReference type="InterPro" id="IPR051784">
    <property type="entry name" value="Nod_factor_ABC_transporter"/>
</dbReference>
<comment type="similarity">
    <text evidence="6">Belongs to the ABC-2 integral membrane protein family.</text>
</comment>
<feature type="transmembrane region" description="Helical" evidence="6">
    <location>
        <begin position="89"/>
        <end position="108"/>
    </location>
</feature>
<feature type="transmembrane region" description="Helical" evidence="6">
    <location>
        <begin position="258"/>
        <end position="276"/>
    </location>
</feature>
<feature type="transmembrane region" description="Helical" evidence="6">
    <location>
        <begin position="129"/>
        <end position="162"/>
    </location>
</feature>
<protein>
    <recommendedName>
        <fullName evidence="6">Transport permease protein</fullName>
    </recommendedName>
</protein>
<evidence type="ECO:0000313" key="9">
    <source>
        <dbReference type="EMBL" id="GAA4698980.1"/>
    </source>
</evidence>
<accession>A0ABP8X171</accession>
<dbReference type="PANTHER" id="PTHR43229:SF2">
    <property type="entry name" value="NODULATION PROTEIN J"/>
    <property type="match status" value="1"/>
</dbReference>
<feature type="transmembrane region" description="Helical" evidence="6">
    <location>
        <begin position="174"/>
        <end position="194"/>
    </location>
</feature>
<dbReference type="EMBL" id="BAABIM010000005">
    <property type="protein sequence ID" value="GAA4698980.1"/>
    <property type="molecule type" value="Genomic_DNA"/>
</dbReference>
<evidence type="ECO:0000256" key="3">
    <source>
        <dbReference type="ARBA" id="ARBA00022989"/>
    </source>
</evidence>
<keyword evidence="6" id="KW-0813">Transport</keyword>
<feature type="region of interest" description="Disordered" evidence="7">
    <location>
        <begin position="1"/>
        <end position="25"/>
    </location>
</feature>